<comment type="caution">
    <text evidence="3">The sequence shown here is derived from an EMBL/GenBank/DDBJ whole genome shotgun (WGS) entry which is preliminary data.</text>
</comment>
<protein>
    <submittedName>
        <fullName evidence="3">Uncharacterized protein</fullName>
    </submittedName>
</protein>
<proteinExistence type="predicted"/>
<reference evidence="3 4" key="1">
    <citation type="submission" date="2019-12" db="EMBL/GenBank/DDBJ databases">
        <title>Chromosome-level assembly of the Caenorhabditis remanei genome.</title>
        <authorList>
            <person name="Teterina A.A."/>
            <person name="Willis J.H."/>
            <person name="Phillips P.C."/>
        </authorList>
    </citation>
    <scope>NUCLEOTIDE SEQUENCE [LARGE SCALE GENOMIC DNA]</scope>
    <source>
        <strain evidence="3 4">PX506</strain>
        <tissue evidence="3">Whole organism</tissue>
    </source>
</reference>
<evidence type="ECO:0000313" key="3">
    <source>
        <dbReference type="EMBL" id="KAF1760673.1"/>
    </source>
</evidence>
<feature type="region of interest" description="Disordered" evidence="1">
    <location>
        <begin position="68"/>
        <end position="155"/>
    </location>
</feature>
<feature type="transmembrane region" description="Helical" evidence="2">
    <location>
        <begin position="279"/>
        <end position="297"/>
    </location>
</feature>
<organism evidence="3 4">
    <name type="scientific">Caenorhabditis remanei</name>
    <name type="common">Caenorhabditis vulgaris</name>
    <dbReference type="NCBI Taxonomy" id="31234"/>
    <lineage>
        <taxon>Eukaryota</taxon>
        <taxon>Metazoa</taxon>
        <taxon>Ecdysozoa</taxon>
        <taxon>Nematoda</taxon>
        <taxon>Chromadorea</taxon>
        <taxon>Rhabditida</taxon>
        <taxon>Rhabditina</taxon>
        <taxon>Rhabditomorpha</taxon>
        <taxon>Rhabditoidea</taxon>
        <taxon>Rhabditidae</taxon>
        <taxon>Peloderinae</taxon>
        <taxon>Caenorhabditis</taxon>
    </lineage>
</organism>
<dbReference type="InterPro" id="IPR013083">
    <property type="entry name" value="Znf_RING/FYVE/PHD"/>
</dbReference>
<dbReference type="RefSeq" id="XP_053586701.1">
    <property type="nucleotide sequence ID" value="XM_053727124.1"/>
</dbReference>
<feature type="compositionally biased region" description="Basic and acidic residues" evidence="1">
    <location>
        <begin position="77"/>
        <end position="90"/>
    </location>
</feature>
<keyword evidence="2" id="KW-0472">Membrane</keyword>
<dbReference type="GeneID" id="78774797"/>
<dbReference type="KEGG" id="crq:GCK72_008922"/>
<keyword evidence="2" id="KW-0812">Transmembrane</keyword>
<feature type="compositionally biased region" description="Basic and acidic residues" evidence="1">
    <location>
        <begin position="97"/>
        <end position="155"/>
    </location>
</feature>
<dbReference type="AlphaFoldDB" id="A0A6A5H254"/>
<dbReference type="CTD" id="78774797"/>
<dbReference type="Proteomes" id="UP000483820">
    <property type="component" value="Chromosome III"/>
</dbReference>
<evidence type="ECO:0000256" key="1">
    <source>
        <dbReference type="SAM" id="MobiDB-lite"/>
    </source>
</evidence>
<evidence type="ECO:0000313" key="4">
    <source>
        <dbReference type="Proteomes" id="UP000483820"/>
    </source>
</evidence>
<gene>
    <name evidence="3" type="ORF">GCK72_008922</name>
</gene>
<sequence length="321" mass="37193">MDIFNCARCNETVAKQETQYHLEVCSHSLFKCTSCKQQIAFREIRAHMCHIPTVVITINEEGGEQVEMGHMSSRAPRPAEQEIRNRRPQLERGNSQGRDEATIEEEQARREEVRQEEARQEEARQEEARREEARREGEARREASRKEQERQEKERLAKARDFNFNDFTPSFLTVIMLWGTGCVSQAKDTMTSEQGKYYMEWLTIVWAILVCFSVSVPRCFFSPNPRSTSRWGRRMSSLLNQSSRLSFVTTLAGIIVSPLPSMLKVTRMDGLLAKLEYGGWFPFGVYILFFFVIFYELNKRDKEYVNASSSSQVTPAPQSEP</sequence>
<feature type="transmembrane region" description="Helical" evidence="2">
    <location>
        <begin position="162"/>
        <end position="181"/>
    </location>
</feature>
<accession>A0A6A5H254</accession>
<keyword evidence="2" id="KW-1133">Transmembrane helix</keyword>
<dbReference type="SUPFAM" id="SSF49599">
    <property type="entry name" value="TRAF domain-like"/>
    <property type="match status" value="1"/>
</dbReference>
<dbReference type="Gene3D" id="3.30.40.10">
    <property type="entry name" value="Zinc/RING finger domain, C3HC4 (zinc finger)"/>
    <property type="match status" value="1"/>
</dbReference>
<evidence type="ECO:0000256" key="2">
    <source>
        <dbReference type="SAM" id="Phobius"/>
    </source>
</evidence>
<feature type="transmembrane region" description="Helical" evidence="2">
    <location>
        <begin position="242"/>
        <end position="259"/>
    </location>
</feature>
<dbReference type="EMBL" id="WUAV01000003">
    <property type="protein sequence ID" value="KAF1760673.1"/>
    <property type="molecule type" value="Genomic_DNA"/>
</dbReference>
<feature type="transmembrane region" description="Helical" evidence="2">
    <location>
        <begin position="201"/>
        <end position="221"/>
    </location>
</feature>
<name>A0A6A5H254_CAERE</name>